<protein>
    <recommendedName>
        <fullName evidence="6">Peptidyl-tRNA hydrolase</fullName>
        <ecNumber evidence="2">3.1.1.29</ecNumber>
    </recommendedName>
</protein>
<evidence type="ECO:0000256" key="6">
    <source>
        <dbReference type="ARBA" id="ARBA00050038"/>
    </source>
</evidence>
<evidence type="ECO:0000313" key="7">
    <source>
        <dbReference type="EMBL" id="HIF37014.1"/>
    </source>
</evidence>
<evidence type="ECO:0000256" key="2">
    <source>
        <dbReference type="ARBA" id="ARBA00013260"/>
    </source>
</evidence>
<comment type="similarity">
    <text evidence="4">Belongs to the PTH2 family.</text>
</comment>
<dbReference type="SUPFAM" id="SSF102462">
    <property type="entry name" value="Peptidyl-tRNA hydrolase II"/>
    <property type="match status" value="1"/>
</dbReference>
<evidence type="ECO:0000313" key="8">
    <source>
        <dbReference type="Proteomes" id="UP000585802"/>
    </source>
</evidence>
<organism evidence="7 8">
    <name type="scientific">Marine Group III euryarchaeote</name>
    <dbReference type="NCBI Taxonomy" id="2173149"/>
    <lineage>
        <taxon>Archaea</taxon>
        <taxon>Methanobacteriati</taxon>
        <taxon>Thermoplasmatota</taxon>
        <taxon>Thermoplasmata</taxon>
        <taxon>Candidatus Thermoprofundales</taxon>
    </lineage>
</organism>
<dbReference type="Proteomes" id="UP000585802">
    <property type="component" value="Unassembled WGS sequence"/>
</dbReference>
<dbReference type="InterPro" id="IPR023476">
    <property type="entry name" value="Pep_tRNA_hydro_II_dom_sf"/>
</dbReference>
<proteinExistence type="inferred from homology"/>
<comment type="catalytic activity">
    <reaction evidence="5">
        <text>an N-acyl-L-alpha-aminoacyl-tRNA + H2O = an N-acyl-L-amino acid + a tRNA + H(+)</text>
        <dbReference type="Rhea" id="RHEA:54448"/>
        <dbReference type="Rhea" id="RHEA-COMP:10123"/>
        <dbReference type="Rhea" id="RHEA-COMP:13883"/>
        <dbReference type="ChEBI" id="CHEBI:15377"/>
        <dbReference type="ChEBI" id="CHEBI:15378"/>
        <dbReference type="ChEBI" id="CHEBI:59874"/>
        <dbReference type="ChEBI" id="CHEBI:78442"/>
        <dbReference type="ChEBI" id="CHEBI:138191"/>
        <dbReference type="EC" id="3.1.1.29"/>
    </reaction>
</comment>
<reference evidence="8" key="1">
    <citation type="journal article" date="2019" name="bioRxiv">
        <title>Genome diversification in globally distributed novel marine Proteobacteria is linked to environmental adaptation.</title>
        <authorList>
            <person name="Zhou Z."/>
            <person name="Tran P.Q."/>
            <person name="Kieft K."/>
            <person name="Anantharaman K."/>
        </authorList>
    </citation>
    <scope>NUCLEOTIDE SEQUENCE [LARGE SCALE GENOMIC DNA]</scope>
</reference>
<evidence type="ECO:0000256" key="3">
    <source>
        <dbReference type="ARBA" id="ARBA00022801"/>
    </source>
</evidence>
<dbReference type="AlphaFoldDB" id="A0A7J4GT87"/>
<dbReference type="GO" id="GO:0004045">
    <property type="term" value="F:peptidyl-tRNA hydrolase activity"/>
    <property type="evidence" value="ECO:0007669"/>
    <property type="project" value="UniProtKB-EC"/>
</dbReference>
<dbReference type="EC" id="3.1.1.29" evidence="2"/>
<name>A0A7J4GT87_9ARCH</name>
<dbReference type="Gene3D" id="3.40.1490.10">
    <property type="entry name" value="Bit1"/>
    <property type="match status" value="1"/>
</dbReference>
<dbReference type="FunFam" id="3.40.1490.10:FF:000001">
    <property type="entry name" value="Peptidyl-tRNA hydrolase 2"/>
    <property type="match status" value="1"/>
</dbReference>
<dbReference type="CDD" id="cd02430">
    <property type="entry name" value="PTH2"/>
    <property type="match status" value="1"/>
</dbReference>
<dbReference type="NCBIfam" id="TIGR00283">
    <property type="entry name" value="arch_pth2"/>
    <property type="match status" value="1"/>
</dbReference>
<evidence type="ECO:0000256" key="5">
    <source>
        <dbReference type="ARBA" id="ARBA00048707"/>
    </source>
</evidence>
<dbReference type="PANTHER" id="PTHR12649">
    <property type="entry name" value="PEPTIDYL-TRNA HYDROLASE 2"/>
    <property type="match status" value="1"/>
</dbReference>
<dbReference type="Pfam" id="PF01981">
    <property type="entry name" value="PTH2"/>
    <property type="match status" value="1"/>
</dbReference>
<gene>
    <name evidence="7" type="ORF">EYQ70_01135</name>
</gene>
<dbReference type="NCBIfam" id="NF003314">
    <property type="entry name" value="PRK04322.1"/>
    <property type="match status" value="1"/>
</dbReference>
<comment type="function">
    <text evidence="1">The natural substrate for this enzyme may be peptidyl-tRNAs which drop off the ribosome during protein synthesis.</text>
</comment>
<evidence type="ECO:0000256" key="4">
    <source>
        <dbReference type="ARBA" id="ARBA00038050"/>
    </source>
</evidence>
<keyword evidence="3 7" id="KW-0378">Hydrolase</keyword>
<dbReference type="PANTHER" id="PTHR12649:SF11">
    <property type="entry name" value="PEPTIDYL-TRNA HYDROLASE 2, MITOCHONDRIAL"/>
    <property type="match status" value="1"/>
</dbReference>
<sequence length="118" mass="12576">MLEYKLVIVVRTDLGISKGKMAAQVAHAAVTCALKAKKSDSVNFNKWFSNGQKKVVVKGQNESTLRELQQHARDVGLTSSLVTDAGLTEVPPNTVTCLGIGPASESDVDKVTGNCTLF</sequence>
<dbReference type="GO" id="GO:0005829">
    <property type="term" value="C:cytosol"/>
    <property type="evidence" value="ECO:0007669"/>
    <property type="project" value="TreeGrafter"/>
</dbReference>
<dbReference type="InterPro" id="IPR002833">
    <property type="entry name" value="PTH2"/>
</dbReference>
<evidence type="ECO:0000256" key="1">
    <source>
        <dbReference type="ARBA" id="ARBA00003043"/>
    </source>
</evidence>
<accession>A0A7J4GT87</accession>
<dbReference type="EMBL" id="DUCX01000018">
    <property type="protein sequence ID" value="HIF37014.1"/>
    <property type="molecule type" value="Genomic_DNA"/>
</dbReference>
<comment type="caution">
    <text evidence="7">The sequence shown here is derived from an EMBL/GenBank/DDBJ whole genome shotgun (WGS) entry which is preliminary data.</text>
</comment>